<gene>
    <name evidence="2" type="ORF">GCM10023235_12750</name>
</gene>
<proteinExistence type="predicted"/>
<sequence>MIEGVTDDGTTPVWGGGGAQTWSVTVFADPLPEHLVSDYVSPTPENDSPPGQPKVSTPPEAPRGTSGTCCPYRRESQRGTTGICRTILAFDPHGRVAPK</sequence>
<feature type="region of interest" description="Disordered" evidence="1">
    <location>
        <begin position="35"/>
        <end position="75"/>
    </location>
</feature>
<dbReference type="EMBL" id="BAABIS010000001">
    <property type="protein sequence ID" value="GAA4838921.1"/>
    <property type="molecule type" value="Genomic_DNA"/>
</dbReference>
<name>A0ABP9DD59_9ACTN</name>
<protein>
    <submittedName>
        <fullName evidence="2">Uncharacterized protein</fullName>
    </submittedName>
</protein>
<accession>A0ABP9DD59</accession>
<evidence type="ECO:0000313" key="2">
    <source>
        <dbReference type="EMBL" id="GAA4838921.1"/>
    </source>
</evidence>
<dbReference type="Proteomes" id="UP001501752">
    <property type="component" value="Unassembled WGS sequence"/>
</dbReference>
<reference evidence="3" key="1">
    <citation type="journal article" date="2019" name="Int. J. Syst. Evol. Microbiol.">
        <title>The Global Catalogue of Microorganisms (GCM) 10K type strain sequencing project: providing services to taxonomists for standard genome sequencing and annotation.</title>
        <authorList>
            <consortium name="The Broad Institute Genomics Platform"/>
            <consortium name="The Broad Institute Genome Sequencing Center for Infectious Disease"/>
            <person name="Wu L."/>
            <person name="Ma J."/>
        </authorList>
    </citation>
    <scope>NUCLEOTIDE SEQUENCE [LARGE SCALE GENOMIC DNA]</scope>
    <source>
        <strain evidence="3">JCM 13006</strain>
    </source>
</reference>
<evidence type="ECO:0000256" key="1">
    <source>
        <dbReference type="SAM" id="MobiDB-lite"/>
    </source>
</evidence>
<organism evidence="2 3">
    <name type="scientific">Kitasatospora terrestris</name>
    <dbReference type="NCBI Taxonomy" id="258051"/>
    <lineage>
        <taxon>Bacteria</taxon>
        <taxon>Bacillati</taxon>
        <taxon>Actinomycetota</taxon>
        <taxon>Actinomycetes</taxon>
        <taxon>Kitasatosporales</taxon>
        <taxon>Streptomycetaceae</taxon>
        <taxon>Kitasatospora</taxon>
    </lineage>
</organism>
<keyword evidence="3" id="KW-1185">Reference proteome</keyword>
<feature type="region of interest" description="Disordered" evidence="1">
    <location>
        <begin position="1"/>
        <end position="20"/>
    </location>
</feature>
<evidence type="ECO:0000313" key="3">
    <source>
        <dbReference type="Proteomes" id="UP001501752"/>
    </source>
</evidence>
<comment type="caution">
    <text evidence="2">The sequence shown here is derived from an EMBL/GenBank/DDBJ whole genome shotgun (WGS) entry which is preliminary data.</text>
</comment>